<dbReference type="Gene3D" id="3.40.50.200">
    <property type="entry name" value="Peptidase S8/S53 domain"/>
    <property type="match status" value="1"/>
</dbReference>
<name>A0A508TPR0_9BRAD</name>
<dbReference type="GO" id="GO:0006508">
    <property type="term" value="P:proteolysis"/>
    <property type="evidence" value="ECO:0007669"/>
    <property type="project" value="InterPro"/>
</dbReference>
<comment type="caution">
    <text evidence="2">The sequence shown here is derived from an EMBL/GenBank/DDBJ whole genome shotgun (WGS) entry which is preliminary data.</text>
</comment>
<dbReference type="SUPFAM" id="SSF52743">
    <property type="entry name" value="Subtilisin-like"/>
    <property type="match status" value="1"/>
</dbReference>
<sequence length="678" mass="73260">MYDRPNCFDPYLRYAIASDFKNFASFDEKTFRVFLLVEFRSLDRANAFKKAVADPKYAVEFSPVDRDSLYTTMRAHKSVVTDAFRDTSKDARPDGNYLFDAWNDNVSRVELSLPLVPTDQRAFARKIVERSRANPPEHLIGLLDDGCPFAAAQFLTTLGGTDTRVLGIWDQNQTLGPWYGSMSRQPIPAGTNAQFGRFLPDFNYGIEFLHDSTAGTPTVVGLSDWMASHRTGAGSVDEDSCYADAEFTTLRRQVSHGAHVMDVLAGRIPTSSRIVGRKPPSWEANADPASTTGVVFVQFADQCIRDATGVWLKAYVKDGIDYIMTFTKPYVTKTVVINISYGPTTGPHDGTAELEDTLRDLVSEYDGSSGKPKLHIALAAGNAYLTEGHIAYVRSEATMPDSVAWTWRLPPDNTVLCFAEVWMQTHDAAHVTVTLTSPGGIVFSSTSGPVSPGPGVPIPPYTGVFAPVAWGSSTVWLLAVEPTVATAGTVAEHGDWTVKVEYVDTHAKVHAYVARSDPNMGMHTGAKRSYFVDAAWEADHGASAGCTYANGVFEKHGSLIHRRGTLNGIATEKVRRIHVAGSYILSNGRKAPYSSAGPARGGPRLGPDYVLPGDESCALQGIRAGGNRSGSVFRLEGTSTAAPQLARLFVDTTPLSPSNIPGTPGEIAERGGGNLPPP</sequence>
<dbReference type="RefSeq" id="WP_172628260.1">
    <property type="nucleotide sequence ID" value="NZ_CAADFC020000028.1"/>
</dbReference>
<dbReference type="Gene3D" id="2.60.120.1290">
    <property type="match status" value="1"/>
</dbReference>
<evidence type="ECO:0000256" key="1">
    <source>
        <dbReference type="SAM" id="MobiDB-lite"/>
    </source>
</evidence>
<proteinExistence type="predicted"/>
<gene>
    <name evidence="2" type="ORF">CI1B_62650</name>
</gene>
<feature type="region of interest" description="Disordered" evidence="1">
    <location>
        <begin position="652"/>
        <end position="678"/>
    </location>
</feature>
<dbReference type="Proteomes" id="UP000328092">
    <property type="component" value="Unassembled WGS sequence"/>
</dbReference>
<keyword evidence="3" id="KW-1185">Reference proteome</keyword>
<protein>
    <recommendedName>
        <fullName evidence="4">Peptidase S8/S53 domain-containing protein</fullName>
    </recommendedName>
</protein>
<dbReference type="AlphaFoldDB" id="A0A508TPR0"/>
<dbReference type="EMBL" id="CAADFC020000028">
    <property type="protein sequence ID" value="VIO76158.1"/>
    <property type="molecule type" value="Genomic_DNA"/>
</dbReference>
<evidence type="ECO:0000313" key="2">
    <source>
        <dbReference type="EMBL" id="VIO76158.1"/>
    </source>
</evidence>
<evidence type="ECO:0008006" key="4">
    <source>
        <dbReference type="Google" id="ProtNLM"/>
    </source>
</evidence>
<evidence type="ECO:0000313" key="3">
    <source>
        <dbReference type="Proteomes" id="UP000328092"/>
    </source>
</evidence>
<reference evidence="2" key="1">
    <citation type="submission" date="2019-02" db="EMBL/GenBank/DDBJ databases">
        <authorList>
            <person name="Pothier F.J."/>
        </authorList>
    </citation>
    <scope>NUCLEOTIDE SEQUENCE</scope>
    <source>
        <strain evidence="2">CI-1B</strain>
    </source>
</reference>
<organism evidence="2 3">
    <name type="scientific">Bradyrhizobium ivorense</name>
    <dbReference type="NCBI Taxonomy" id="2511166"/>
    <lineage>
        <taxon>Bacteria</taxon>
        <taxon>Pseudomonadati</taxon>
        <taxon>Pseudomonadota</taxon>
        <taxon>Alphaproteobacteria</taxon>
        <taxon>Hyphomicrobiales</taxon>
        <taxon>Nitrobacteraceae</taxon>
        <taxon>Bradyrhizobium</taxon>
    </lineage>
</organism>
<accession>A0A508TPR0</accession>
<dbReference type="InterPro" id="IPR036852">
    <property type="entry name" value="Peptidase_S8/S53_dom_sf"/>
</dbReference>
<dbReference type="GO" id="GO:0004252">
    <property type="term" value="F:serine-type endopeptidase activity"/>
    <property type="evidence" value="ECO:0007669"/>
    <property type="project" value="InterPro"/>
</dbReference>